<evidence type="ECO:0008006" key="5">
    <source>
        <dbReference type="Google" id="ProtNLM"/>
    </source>
</evidence>
<dbReference type="Proteomes" id="UP000065822">
    <property type="component" value="Chromosome"/>
</dbReference>
<evidence type="ECO:0000313" key="4">
    <source>
        <dbReference type="Proteomes" id="UP000215539"/>
    </source>
</evidence>
<dbReference type="EMBL" id="CP014227">
    <property type="protein sequence ID" value="AMD84373.1"/>
    <property type="molecule type" value="Genomic_DNA"/>
</dbReference>
<protein>
    <recommendedName>
        <fullName evidence="5">DUF402 domain-containing protein</fullName>
    </recommendedName>
</protein>
<reference evidence="1 3" key="1">
    <citation type="submission" date="2016-02" db="EMBL/GenBank/DDBJ databases">
        <authorList>
            <person name="Holder M.E."/>
            <person name="Ajami N.J."/>
            <person name="Petrosino J.F."/>
        </authorList>
    </citation>
    <scope>NUCLEOTIDE SEQUENCE [LARGE SCALE GENOMIC DNA]</scope>
    <source>
        <strain evidence="1 3">CCUG 32990</strain>
    </source>
</reference>
<proteinExistence type="predicted"/>
<dbReference type="EMBL" id="LT906449">
    <property type="protein sequence ID" value="SNV11167.1"/>
    <property type="molecule type" value="Genomic_DNA"/>
</dbReference>
<dbReference type="Proteomes" id="UP000215539">
    <property type="component" value="Chromosome 1"/>
</dbReference>
<accession>A0AAX2H1S9</accession>
<organism evidence="2 4">
    <name type="scientific">Capnocytophaga haemolytica</name>
    <dbReference type="NCBI Taxonomy" id="45243"/>
    <lineage>
        <taxon>Bacteria</taxon>
        <taxon>Pseudomonadati</taxon>
        <taxon>Bacteroidota</taxon>
        <taxon>Flavobacteriia</taxon>
        <taxon>Flavobacteriales</taxon>
        <taxon>Flavobacteriaceae</taxon>
        <taxon>Capnocytophaga</taxon>
    </lineage>
</organism>
<dbReference type="AlphaFoldDB" id="A0AAX2H1S9"/>
<evidence type="ECO:0000313" key="3">
    <source>
        <dbReference type="Proteomes" id="UP000065822"/>
    </source>
</evidence>
<gene>
    <name evidence="1" type="ORF">AXF12_01780</name>
    <name evidence="2" type="ORF">SAMEA44541418_01399</name>
</gene>
<reference evidence="2 4" key="2">
    <citation type="submission" date="2017-06" db="EMBL/GenBank/DDBJ databases">
        <authorList>
            <consortium name="Pathogen Informatics"/>
        </authorList>
    </citation>
    <scope>NUCLEOTIDE SEQUENCE [LARGE SCALE GENOMIC DNA]</scope>
    <source>
        <strain evidence="2 4">NCTC12947</strain>
    </source>
</reference>
<evidence type="ECO:0000313" key="2">
    <source>
        <dbReference type="EMBL" id="SNV11167.1"/>
    </source>
</evidence>
<sequence>MPRIYYRERKLHGLPFKNDVITPNFFNRIIDKASYIAEDALHIFELPQKSGGLLFWRREKGFKYAVIWNNEKPHTTYEYGDFYLPKAIVFFDEKDAYFPSDYYFIVSIDNQLELSHSKAGADTTWYEQPILRREVTNPKLIKRFERSMKELYQCLK</sequence>
<evidence type="ECO:0000313" key="1">
    <source>
        <dbReference type="EMBL" id="AMD84373.1"/>
    </source>
</evidence>
<dbReference type="KEGG" id="chg:AXF12_01780"/>
<keyword evidence="3" id="KW-1185">Reference proteome</keyword>
<name>A0AAX2H1S9_9FLAO</name>
<dbReference type="RefSeq" id="WP_066427939.1">
    <property type="nucleotide sequence ID" value="NZ_CP014227.1"/>
</dbReference>